<evidence type="ECO:0000313" key="2">
    <source>
        <dbReference type="Proteomes" id="UP001497045"/>
    </source>
</evidence>
<dbReference type="Proteomes" id="UP001497045">
    <property type="component" value="Unassembled WGS sequence"/>
</dbReference>
<protein>
    <submittedName>
        <fullName evidence="1">DUF2891 domain-containing protein</fullName>
    </submittedName>
</protein>
<dbReference type="RefSeq" id="WP_341674018.1">
    <property type="nucleotide sequence ID" value="NZ_JBBYHV010000002.1"/>
</dbReference>
<dbReference type="EMBL" id="JBBYHV010000002">
    <property type="protein sequence ID" value="MEL1251465.1"/>
    <property type="molecule type" value="Genomic_DNA"/>
</dbReference>
<organism evidence="1 2">
    <name type="scientific">Aurantiacibacter gilvus</name>
    <dbReference type="NCBI Taxonomy" id="3139141"/>
    <lineage>
        <taxon>Bacteria</taxon>
        <taxon>Pseudomonadati</taxon>
        <taxon>Pseudomonadota</taxon>
        <taxon>Alphaproteobacteria</taxon>
        <taxon>Sphingomonadales</taxon>
        <taxon>Erythrobacteraceae</taxon>
        <taxon>Aurantiacibacter</taxon>
    </lineage>
</organism>
<sequence length="329" mass="36402">MTTLTPQVASRFARTALGHIGQEYPNKLDHVMAGPDDARTPRDLHPVFYGSFDWHSCVHSWWTLLTLRRLYPDAPEAAGITALAEQTFTEDKLAAELAYAQKPEARGFERPYGWAWLLYLHLEASRHADREWAARLEPLARHFAAGLIGYLDVLTYPITVGTHPNTAFALTLAEEWARTFDPALHKAIVGYAGTRFDHLKDYRGWEPGGDEFLSPVLSVAMLQSRIMPAGDFADWFGALLPAAGWLETSCSPVTVSDASDGKMAHLDGLNFSRAWALRGISARLPDPARAEAMQELASQHMAASMHAIDGDYMGSHWLASFALLALLES</sequence>
<dbReference type="Pfam" id="PF11199">
    <property type="entry name" value="DUF2891"/>
    <property type="match status" value="1"/>
</dbReference>
<dbReference type="InterPro" id="IPR021365">
    <property type="entry name" value="DUF2891"/>
</dbReference>
<evidence type="ECO:0000313" key="1">
    <source>
        <dbReference type="EMBL" id="MEL1251465.1"/>
    </source>
</evidence>
<reference evidence="1 2" key="1">
    <citation type="submission" date="2024-04" db="EMBL/GenBank/DDBJ databases">
        <title>Aurantiacibacter sp. DGU6 16S ribosomal RNA gene Genome sequencing and assembly.</title>
        <authorList>
            <person name="Park S."/>
        </authorList>
    </citation>
    <scope>NUCLEOTIDE SEQUENCE [LARGE SCALE GENOMIC DNA]</scope>
    <source>
        <strain evidence="1 2">DGU6</strain>
    </source>
</reference>
<accession>A0ABU9IGC5</accession>
<keyword evidence="2" id="KW-1185">Reference proteome</keyword>
<comment type="caution">
    <text evidence="1">The sequence shown here is derived from an EMBL/GenBank/DDBJ whole genome shotgun (WGS) entry which is preliminary data.</text>
</comment>
<gene>
    <name evidence="1" type="ORF">AAEO60_12380</name>
</gene>
<proteinExistence type="predicted"/>
<name>A0ABU9IGC5_9SPHN</name>